<dbReference type="OrthoDB" id="9970435at2759"/>
<keyword evidence="4" id="KW-1185">Reference proteome</keyword>
<evidence type="ECO:0000313" key="4">
    <source>
        <dbReference type="Proteomes" id="UP000095751"/>
    </source>
</evidence>
<accession>A0A1E7EQG0</accession>
<proteinExistence type="predicted"/>
<reference evidence="3 4" key="1">
    <citation type="submission" date="2016-09" db="EMBL/GenBank/DDBJ databases">
        <title>Extensive genetic diversity and differential bi-allelic expression allows diatom success in the polar Southern Ocean.</title>
        <authorList>
            <consortium name="DOE Joint Genome Institute"/>
            <person name="Mock T."/>
            <person name="Otillar R.P."/>
            <person name="Strauss J."/>
            <person name="Dupont C."/>
            <person name="Frickenhaus S."/>
            <person name="Maumus F."/>
            <person name="Mcmullan M."/>
            <person name="Sanges R."/>
            <person name="Schmutz J."/>
            <person name="Toseland A."/>
            <person name="Valas R."/>
            <person name="Veluchamy A."/>
            <person name="Ward B.J."/>
            <person name="Allen A."/>
            <person name="Barry K."/>
            <person name="Falciatore A."/>
            <person name="Ferrante M."/>
            <person name="Fortunato A.E."/>
            <person name="Gloeckner G."/>
            <person name="Gruber A."/>
            <person name="Hipkin R."/>
            <person name="Janech M."/>
            <person name="Kroth P."/>
            <person name="Leese F."/>
            <person name="Lindquist E."/>
            <person name="Lyon B.R."/>
            <person name="Martin J."/>
            <person name="Mayer C."/>
            <person name="Parker M."/>
            <person name="Quesneville H."/>
            <person name="Raymond J."/>
            <person name="Uhlig C."/>
            <person name="Valentin K.U."/>
            <person name="Worden A.Z."/>
            <person name="Armbrust E.V."/>
            <person name="Bowler C."/>
            <person name="Green B."/>
            <person name="Moulton V."/>
            <person name="Van Oosterhout C."/>
            <person name="Grigoriev I."/>
        </authorList>
    </citation>
    <scope>NUCLEOTIDE SEQUENCE [LARGE SCALE GENOMIC DNA]</scope>
    <source>
        <strain evidence="3 4">CCMP1102</strain>
    </source>
</reference>
<name>A0A1E7EQG0_9STRA</name>
<feature type="compositionally biased region" description="Basic and acidic residues" evidence="1">
    <location>
        <begin position="85"/>
        <end position="105"/>
    </location>
</feature>
<organism evidence="3 4">
    <name type="scientific">Fragilariopsis cylindrus CCMP1102</name>
    <dbReference type="NCBI Taxonomy" id="635003"/>
    <lineage>
        <taxon>Eukaryota</taxon>
        <taxon>Sar</taxon>
        <taxon>Stramenopiles</taxon>
        <taxon>Ochrophyta</taxon>
        <taxon>Bacillariophyta</taxon>
        <taxon>Bacillariophyceae</taxon>
        <taxon>Bacillariophycidae</taxon>
        <taxon>Bacillariales</taxon>
        <taxon>Bacillariaceae</taxon>
        <taxon>Fragilariopsis</taxon>
    </lineage>
</organism>
<dbReference type="AlphaFoldDB" id="A0A1E7EQG0"/>
<dbReference type="Pfam" id="PF07059">
    <property type="entry name" value="EDR2_C"/>
    <property type="match status" value="1"/>
</dbReference>
<dbReference type="EMBL" id="KV784381">
    <property type="protein sequence ID" value="OEU08230.1"/>
    <property type="molecule type" value="Genomic_DNA"/>
</dbReference>
<gene>
    <name evidence="3" type="ORF">FRACYDRAFT_250017</name>
</gene>
<dbReference type="InParanoid" id="A0A1E7EQG0"/>
<dbReference type="KEGG" id="fcy:FRACYDRAFT_250017"/>
<feature type="compositionally biased region" description="Basic and acidic residues" evidence="1">
    <location>
        <begin position="117"/>
        <end position="128"/>
    </location>
</feature>
<evidence type="ECO:0000313" key="3">
    <source>
        <dbReference type="EMBL" id="OEU08230.1"/>
    </source>
</evidence>
<protein>
    <recommendedName>
        <fullName evidence="2">Protein ENHANCED DISEASE RESISTANCE 2 C-terminal domain-containing protein</fullName>
    </recommendedName>
</protein>
<feature type="region of interest" description="Disordered" evidence="1">
    <location>
        <begin position="39"/>
        <end position="134"/>
    </location>
</feature>
<evidence type="ECO:0000256" key="1">
    <source>
        <dbReference type="SAM" id="MobiDB-lite"/>
    </source>
</evidence>
<sequence length="525" mass="58584">MVDSNDDGNNDYDDDDVVNMRFPNMTKDAEKLFTDIILQAEEGEEGDNKHSIMLEVQEEEEGSSTSPNRRRSSVLKLRPSLMSRETSERVIESLMKLDEQKKGNTEDEQQNDYEASFEMKKEEKKKSDDDDDGISKAAESVVESPLMISRRSIASTASLSLLSDVTEGIEDVDSDSDVIDVTDPSSLPYKPIAGSTTIQLKNPTDPAIDKKTGKVLAGWRTVDPSTLQVRGSGYNGSDNKCKIGSPGDLYECINADVFESQQRVPDIASKVVLPKVEFVDNDDNDGNGNGNNTKTWTAPDLFVITVALPTSQPSMYGANSNKDDGLGYTVVMYYAMRQETRDILRRITAADYNKRDDDEDNSNMNIKINAVRLFEKWCRCAPSDKDFFSRFKVLPQAENLKEMGLPSWIEKFNGMAFLVKRPGETGYVFTHPTVSTTNSNQQSNSCMEFDVSLHPFPYLAKKGICYMKETYFEKTVVTFAFCIEGRLEDELPECLLGAFQLCYPNPVHAIQAEDWFTAPAGGGAN</sequence>
<dbReference type="PANTHER" id="PTHR31558">
    <property type="entry name" value="CW14 PROTEIN"/>
    <property type="match status" value="1"/>
</dbReference>
<feature type="domain" description="Protein ENHANCED DISEASE RESISTANCE 2 C-terminal" evidence="2">
    <location>
        <begin position="219"/>
        <end position="503"/>
    </location>
</feature>
<dbReference type="Proteomes" id="UP000095751">
    <property type="component" value="Unassembled WGS sequence"/>
</dbReference>
<dbReference type="PANTHER" id="PTHR31558:SF3">
    <property type="entry name" value="CW14 PROTEIN"/>
    <property type="match status" value="1"/>
</dbReference>
<evidence type="ECO:0000259" key="2">
    <source>
        <dbReference type="Pfam" id="PF07059"/>
    </source>
</evidence>
<dbReference type="InterPro" id="IPR009769">
    <property type="entry name" value="EDR2_C"/>
</dbReference>